<reference evidence="2 3" key="1">
    <citation type="journal article" date="2013" name="PLoS ONE">
        <title>Assembly-driven community genomics of a hypersaline microbial ecosystem.</title>
        <authorList>
            <person name="Podell S."/>
            <person name="Ugalde J.A."/>
            <person name="Narasingarao P."/>
            <person name="Banfield J.F."/>
            <person name="Heidelberg K.B."/>
            <person name="Allen E.E."/>
        </authorList>
    </citation>
    <scope>NUCLEOTIDE SEQUENCE [LARGE SCALE GENOMIC DNA]</scope>
    <source>
        <strain evidence="3">J07HQW2</strain>
    </source>
</reference>
<dbReference type="HOGENOM" id="CLU_688125_0_0_2"/>
<dbReference type="eggNOG" id="arCOG08192">
    <property type="taxonomic scope" value="Archaea"/>
</dbReference>
<dbReference type="Proteomes" id="UP000030710">
    <property type="component" value="Unassembled WGS sequence"/>
</dbReference>
<accession>U1PMQ7</accession>
<feature type="compositionally biased region" description="Polar residues" evidence="1">
    <location>
        <begin position="431"/>
        <end position="441"/>
    </location>
</feature>
<proteinExistence type="predicted"/>
<feature type="region of interest" description="Disordered" evidence="1">
    <location>
        <begin position="233"/>
        <end position="266"/>
    </location>
</feature>
<name>U1PMQ7_9EURY</name>
<evidence type="ECO:0000256" key="1">
    <source>
        <dbReference type="SAM" id="MobiDB-lite"/>
    </source>
</evidence>
<organism evidence="2 3">
    <name type="scientific">Haloquadratum walsbyi J07HQW2</name>
    <dbReference type="NCBI Taxonomy" id="1238425"/>
    <lineage>
        <taxon>Archaea</taxon>
        <taxon>Methanobacteriati</taxon>
        <taxon>Methanobacteriota</taxon>
        <taxon>Stenosarchaea group</taxon>
        <taxon>Halobacteria</taxon>
        <taxon>Halobacteriales</taxon>
        <taxon>Haloferacaceae</taxon>
        <taxon>Haloquadratum</taxon>
    </lineage>
</organism>
<feature type="region of interest" description="Disordered" evidence="1">
    <location>
        <begin position="421"/>
        <end position="453"/>
    </location>
</feature>
<dbReference type="EMBL" id="KE356561">
    <property type="protein sequence ID" value="ERG95022.1"/>
    <property type="molecule type" value="Genomic_DNA"/>
</dbReference>
<dbReference type="AlphaFoldDB" id="U1PMQ7"/>
<sequence>MLLNSFVRNIMSVNIETHWHPTTKLNIIADALDFTQTDPLPSGVERDQIEEYCYAIEQLYGAYIETITNKTILSQREAQTWVLRNLVHQGADRLTFDAIGLYIWAIGREASGDPLSRTIVAEYNDHAVAKIDHATATMMHAGAPPYPDDVLDDPVALWVDTTAQRRLANRRLENESYSDVLERLLDNTANTVSLEEIVETYKKQFDLVAAIGVQTVRPAWDREIPLSVHVGSKDEDLKSTDDDTALGESEQSNRNTGSQSTPEAVSTADMLSFSNRVLPFSVENRPVTTGTDSMLVIYADETNHESVSISDGVTRLTRAVDAADETVQTITHRAQESGVCALGVRNKPVGSGIHLIVIAPSSLIVHTGEKSNGFIPPERLSVADRTLSVERVTHITPAAYHEDHKSKTTLIWATDSSSAGESCTEIELDGPSSTPETNSAQRELFPTSLLQTG</sequence>
<protein>
    <submittedName>
        <fullName evidence="2">Uncharacterized protein</fullName>
    </submittedName>
</protein>
<evidence type="ECO:0000313" key="3">
    <source>
        <dbReference type="Proteomes" id="UP000030710"/>
    </source>
</evidence>
<feature type="compositionally biased region" description="Polar residues" evidence="1">
    <location>
        <begin position="249"/>
        <end position="264"/>
    </location>
</feature>
<evidence type="ECO:0000313" key="2">
    <source>
        <dbReference type="EMBL" id="ERG95022.1"/>
    </source>
</evidence>
<gene>
    <name evidence="2" type="ORF">J07HQW2_01466</name>
</gene>